<sequence length="34" mass="3867">MYEIFQAVILIAVGAFVWSMSRSLDKKKTKSKSC</sequence>
<gene>
    <name evidence="1" type="ORF">AAX28_00976</name>
</gene>
<keyword evidence="2" id="KW-1185">Reference proteome</keyword>
<name>A0ABX2YF57_9BACT</name>
<accession>A0ABX2YF57</accession>
<organism evidence="1 2">
    <name type="scientific">Arcobacter porcinus</name>
    <dbReference type="NCBI Taxonomy" id="1935204"/>
    <lineage>
        <taxon>Bacteria</taxon>
        <taxon>Pseudomonadati</taxon>
        <taxon>Campylobacterota</taxon>
        <taxon>Epsilonproteobacteria</taxon>
        <taxon>Campylobacterales</taxon>
        <taxon>Arcobacteraceae</taxon>
        <taxon>Arcobacter</taxon>
    </lineage>
</organism>
<dbReference type="EMBL" id="LDIR01000001">
    <property type="protein sequence ID" value="OCL93433.1"/>
    <property type="molecule type" value="Genomic_DNA"/>
</dbReference>
<dbReference type="Proteomes" id="UP000093159">
    <property type="component" value="Unassembled WGS sequence"/>
</dbReference>
<comment type="caution">
    <text evidence="1">The sequence shown here is derived from an EMBL/GenBank/DDBJ whole genome shotgun (WGS) entry which is preliminary data.</text>
</comment>
<proteinExistence type="predicted"/>
<evidence type="ECO:0000313" key="1">
    <source>
        <dbReference type="EMBL" id="OCL93433.1"/>
    </source>
</evidence>
<reference evidence="1 2" key="1">
    <citation type="submission" date="2015-05" db="EMBL/GenBank/DDBJ databases">
        <authorList>
            <person name="Rovetto F."/>
            <person name="Cocolin L."/>
            <person name="Illeghems K."/>
            <person name="Van Nieuwerburgh F."/>
            <person name="Houf K."/>
        </authorList>
    </citation>
    <scope>NUCLEOTIDE SEQUENCE [LARGE SCALE GENOMIC DNA]</scope>
    <source>
        <strain evidence="1 2">117434</strain>
    </source>
</reference>
<evidence type="ECO:0000313" key="2">
    <source>
        <dbReference type="Proteomes" id="UP000093159"/>
    </source>
</evidence>
<protein>
    <submittedName>
        <fullName evidence="1">Uncharacterized protein</fullName>
    </submittedName>
</protein>